<dbReference type="GO" id="GO:0016020">
    <property type="term" value="C:membrane"/>
    <property type="evidence" value="ECO:0007669"/>
    <property type="project" value="UniProtKB-SubCell"/>
</dbReference>
<dbReference type="AlphaFoldDB" id="A0AA36MMX7"/>
<feature type="transmembrane region" description="Helical" evidence="6">
    <location>
        <begin position="305"/>
        <end position="324"/>
    </location>
</feature>
<evidence type="ECO:0000256" key="4">
    <source>
        <dbReference type="ARBA" id="ARBA00023136"/>
    </source>
</evidence>
<dbReference type="PANTHER" id="PTHR10877">
    <property type="entry name" value="POLYCYSTIN FAMILY MEMBER"/>
    <property type="match status" value="1"/>
</dbReference>
<evidence type="ECO:0000313" key="8">
    <source>
        <dbReference type="EMBL" id="CAJ1373468.1"/>
    </source>
</evidence>
<evidence type="ECO:0000313" key="9">
    <source>
        <dbReference type="Proteomes" id="UP001178507"/>
    </source>
</evidence>
<keyword evidence="4 6" id="KW-0472">Membrane</keyword>
<evidence type="ECO:0000256" key="1">
    <source>
        <dbReference type="ARBA" id="ARBA00004141"/>
    </source>
</evidence>
<keyword evidence="2 6" id="KW-0812">Transmembrane</keyword>
<accession>A0AA36MMX7</accession>
<keyword evidence="3 6" id="KW-1133">Transmembrane helix</keyword>
<dbReference type="Pfam" id="PF12014">
    <property type="entry name" value="Cyclin_D1_bind"/>
    <property type="match status" value="1"/>
</dbReference>
<feature type="transmembrane region" description="Helical" evidence="6">
    <location>
        <begin position="7"/>
        <end position="26"/>
    </location>
</feature>
<organism evidence="8 9">
    <name type="scientific">Effrenium voratum</name>
    <dbReference type="NCBI Taxonomy" id="2562239"/>
    <lineage>
        <taxon>Eukaryota</taxon>
        <taxon>Sar</taxon>
        <taxon>Alveolata</taxon>
        <taxon>Dinophyceae</taxon>
        <taxon>Suessiales</taxon>
        <taxon>Symbiodiniaceae</taxon>
        <taxon>Effrenium</taxon>
    </lineage>
</organism>
<dbReference type="SUPFAM" id="SSF81383">
    <property type="entry name" value="F-box domain"/>
    <property type="match status" value="1"/>
</dbReference>
<dbReference type="Proteomes" id="UP001178507">
    <property type="component" value="Unassembled WGS sequence"/>
</dbReference>
<dbReference type="EMBL" id="CAUJNA010000198">
    <property type="protein sequence ID" value="CAJ1373468.1"/>
    <property type="molecule type" value="Genomic_DNA"/>
</dbReference>
<dbReference type="InterPro" id="IPR036047">
    <property type="entry name" value="F-box-like_dom_sf"/>
</dbReference>
<feature type="domain" description="Polycystin cation channel PKD1/PKD2" evidence="7">
    <location>
        <begin position="11"/>
        <end position="187"/>
    </location>
</feature>
<keyword evidence="9" id="KW-1185">Reference proteome</keyword>
<protein>
    <recommendedName>
        <fullName evidence="7">Polycystin cation channel PKD1/PKD2 domain-containing protein</fullName>
    </recommendedName>
</protein>
<comment type="caution">
    <text evidence="8">The sequence shown here is derived from an EMBL/GenBank/DDBJ whole genome shotgun (WGS) entry which is preliminary data.</text>
</comment>
<comment type="subcellular location">
    <subcellularLocation>
        <location evidence="1">Membrane</location>
        <topology evidence="1">Multi-pass membrane protein</topology>
    </subcellularLocation>
</comment>
<evidence type="ECO:0000256" key="2">
    <source>
        <dbReference type="ARBA" id="ARBA00022692"/>
    </source>
</evidence>
<evidence type="ECO:0000259" key="7">
    <source>
        <dbReference type="Pfam" id="PF08016"/>
    </source>
</evidence>
<reference evidence="8" key="1">
    <citation type="submission" date="2023-08" db="EMBL/GenBank/DDBJ databases">
        <authorList>
            <person name="Chen Y."/>
            <person name="Shah S."/>
            <person name="Dougan E. K."/>
            <person name="Thang M."/>
            <person name="Chan C."/>
        </authorList>
    </citation>
    <scope>NUCLEOTIDE SEQUENCE</scope>
</reference>
<feature type="transmembrane region" description="Helical" evidence="6">
    <location>
        <begin position="130"/>
        <end position="156"/>
    </location>
</feature>
<dbReference type="Pfam" id="PF08016">
    <property type="entry name" value="PKD_channel"/>
    <property type="match status" value="1"/>
</dbReference>
<evidence type="ECO:0000256" key="3">
    <source>
        <dbReference type="ARBA" id="ARBA00022989"/>
    </source>
</evidence>
<feature type="region of interest" description="Disordered" evidence="5">
    <location>
        <begin position="419"/>
        <end position="444"/>
    </location>
</feature>
<dbReference type="PANTHER" id="PTHR10877:SF183">
    <property type="entry name" value="AT14535P-RELATED"/>
    <property type="match status" value="1"/>
</dbReference>
<name>A0AA36MMX7_9DINO</name>
<gene>
    <name evidence="8" type="ORF">EVOR1521_LOCUS3274</name>
</gene>
<dbReference type="InterPro" id="IPR051223">
    <property type="entry name" value="Polycystin"/>
</dbReference>
<evidence type="ECO:0000256" key="6">
    <source>
        <dbReference type="SAM" id="Phobius"/>
    </source>
</evidence>
<proteinExistence type="predicted"/>
<feature type="transmembrane region" description="Helical" evidence="6">
    <location>
        <begin position="187"/>
        <end position="209"/>
    </location>
</feature>
<evidence type="ECO:0000256" key="5">
    <source>
        <dbReference type="SAM" id="MobiDB-lite"/>
    </source>
</evidence>
<dbReference type="InterPro" id="IPR013122">
    <property type="entry name" value="PKD1_2_channel"/>
</dbReference>
<sequence>MNQAFQVAFAFVLLILVMFFVVQFIFEEVQELYGSWRTYFFDAWNLLDWANMILLLVGFTMRMLLFSDAANANVGIEQLSNKESFQNISALASVATTVRVLNAFNCVLLWGKVTKYLRHLPLVKGLIRTVWNAFDLFVPFLIMFCVGMVGFVMAFNVGFGDKVAELSNFSTSVVYLCRAFLKDVQLMPVYDITPLFGAGLILLFYLNMIAARDLPDPRKPFWSALASLGPDLLVEILSYITHSSRGISSFGALCQRITGTLQEDSAWRHLCRKYWHSTDARLKDWPALSARGLYRALEQWMPLEGFYVLSCAFPWGLLALLRIAEGRLEASVVRFLPSRDGSFREIQVPLFEVSISEDRPGIVRSAVSAFWRSGVESVLAPLEPAELLACTRESQIFHSRRIGAKGLFRARRALRIRDESCEPRKTPKRSAREANAADDSGRDGYRNALLSDEEEFGICVSEAWNAGTLDDSEPGLRRRTEAMLRDMLTQRIPCDLALVRSPAEFAPLDHSVPRLRPGLYVGDYGHSMYGQFRTEVLLLDYVSLSPVQLRNECQDPQLFWRPFGEPPPEELRALAELEETITFMRVVKQCGDIHVPMGATTFVAVCSPDVSKMSAFGQAAPRRVLNRQTCCLESLSRSWRGFGTLATPGFGRPSWAAGWLAQFGDAATEQRLGFVWDRSQDAVVLRWIGLQDSCPFLQRSWLPEDVR</sequence>
<feature type="transmembrane region" description="Helical" evidence="6">
    <location>
        <begin position="46"/>
        <end position="67"/>
    </location>
</feature>